<evidence type="ECO:0000313" key="3">
    <source>
        <dbReference type="EMBL" id="CAJ1889680.1"/>
    </source>
</evidence>
<accession>A0AAD2C9W3</accession>
<organism evidence="3 4">
    <name type="scientific">Cylindrotheca closterium</name>
    <dbReference type="NCBI Taxonomy" id="2856"/>
    <lineage>
        <taxon>Eukaryota</taxon>
        <taxon>Sar</taxon>
        <taxon>Stramenopiles</taxon>
        <taxon>Ochrophyta</taxon>
        <taxon>Bacillariophyta</taxon>
        <taxon>Bacillariophyceae</taxon>
        <taxon>Bacillariophycidae</taxon>
        <taxon>Bacillariales</taxon>
        <taxon>Bacillariaceae</taxon>
        <taxon>Cylindrotheca</taxon>
    </lineage>
</organism>
<reference evidence="3" key="1">
    <citation type="submission" date="2023-08" db="EMBL/GenBank/DDBJ databases">
        <authorList>
            <person name="Audoor S."/>
            <person name="Bilcke G."/>
        </authorList>
    </citation>
    <scope>NUCLEOTIDE SEQUENCE</scope>
</reference>
<protein>
    <recommendedName>
        <fullName evidence="5">Protochlorophyllide reductase</fullName>
    </recommendedName>
</protein>
<name>A0AAD2C9W3_9STRA</name>
<sequence>MVKTKLYPKFVKGLPDVSGKVFVITGTTSGTGNCAAKTVAKLGGEVLLLNRKSERSTKSLAAMKDEYPEGKFVPIECDLQSFESVKNAIAEIKSKYSSIYCLACNAGIMATVDKATVDGYDTQMQTNHLSHFLIVEELMPLLEAGAAAHGDARIVTHSSMGRDLCTTPDKGLEAKYFGKNGGNLGGDSLGMLSGACYDRYFQTKLANSVHMYGLHNKLKESGSKIRAISAHPGGSSTGLDNHLNYGFFWNTALKVVGPLMIQTAEDGAMGLMKGMMDPSAESGVLYGPKNSGTKGPAVPNPPKEYETNAKAIEMLWKTSTEAVAPFRA</sequence>
<dbReference type="GO" id="GO:0016491">
    <property type="term" value="F:oxidoreductase activity"/>
    <property type="evidence" value="ECO:0007669"/>
    <property type="project" value="UniProtKB-KW"/>
</dbReference>
<comment type="similarity">
    <text evidence="1">Belongs to the short-chain dehydrogenases/reductases (SDR) family.</text>
</comment>
<evidence type="ECO:0008006" key="5">
    <source>
        <dbReference type="Google" id="ProtNLM"/>
    </source>
</evidence>
<dbReference type="AlphaFoldDB" id="A0AAD2C9W3"/>
<dbReference type="Proteomes" id="UP001295423">
    <property type="component" value="Unassembled WGS sequence"/>
</dbReference>
<evidence type="ECO:0000313" key="4">
    <source>
        <dbReference type="Proteomes" id="UP001295423"/>
    </source>
</evidence>
<keyword evidence="2" id="KW-0560">Oxidoreductase</keyword>
<gene>
    <name evidence="3" type="ORF">CYCCA115_LOCUS35</name>
</gene>
<dbReference type="Pfam" id="PF00106">
    <property type="entry name" value="adh_short"/>
    <property type="match status" value="1"/>
</dbReference>
<evidence type="ECO:0000256" key="1">
    <source>
        <dbReference type="ARBA" id="ARBA00006484"/>
    </source>
</evidence>
<comment type="caution">
    <text evidence="3">The sequence shown here is derived from an EMBL/GenBank/DDBJ whole genome shotgun (WGS) entry which is preliminary data.</text>
</comment>
<dbReference type="InterPro" id="IPR002347">
    <property type="entry name" value="SDR_fam"/>
</dbReference>
<dbReference type="PANTHER" id="PTHR24320">
    <property type="entry name" value="RETINOL DEHYDROGENASE"/>
    <property type="match status" value="1"/>
</dbReference>
<dbReference type="Gene3D" id="3.40.50.720">
    <property type="entry name" value="NAD(P)-binding Rossmann-like Domain"/>
    <property type="match status" value="1"/>
</dbReference>
<evidence type="ECO:0000256" key="2">
    <source>
        <dbReference type="ARBA" id="ARBA00023002"/>
    </source>
</evidence>
<dbReference type="PANTHER" id="PTHR24320:SF148">
    <property type="entry name" value="NAD(P)-BINDING ROSSMANN-FOLD SUPERFAMILY PROTEIN"/>
    <property type="match status" value="1"/>
</dbReference>
<dbReference type="EMBL" id="CAKOGP040000001">
    <property type="protein sequence ID" value="CAJ1889680.1"/>
    <property type="molecule type" value="Genomic_DNA"/>
</dbReference>
<proteinExistence type="inferred from homology"/>
<keyword evidence="4" id="KW-1185">Reference proteome</keyword>
<dbReference type="InterPro" id="IPR036291">
    <property type="entry name" value="NAD(P)-bd_dom_sf"/>
</dbReference>
<dbReference type="SUPFAM" id="SSF51735">
    <property type="entry name" value="NAD(P)-binding Rossmann-fold domains"/>
    <property type="match status" value="1"/>
</dbReference>